<reference evidence="4 5" key="1">
    <citation type="submission" date="2019-06" db="EMBL/GenBank/DDBJ databases">
        <title>Saccharibacillus brassicae sp. nov., an endophytic bacterium isolated from Chinese cabbage seeds (Brassica pekinensis).</title>
        <authorList>
            <person name="Jiang L."/>
            <person name="Lee J."/>
            <person name="Kim S.W."/>
        </authorList>
    </citation>
    <scope>NUCLEOTIDE SEQUENCE [LARGE SCALE GENOMIC DNA]</scope>
    <source>
        <strain evidence="5">KCTC 43072 / ATSA2</strain>
    </source>
</reference>
<evidence type="ECO:0000256" key="2">
    <source>
        <dbReference type="ARBA" id="ARBA00022679"/>
    </source>
</evidence>
<dbReference type="PROSITE" id="PS01044">
    <property type="entry name" value="SQUALEN_PHYTOEN_SYN_1"/>
    <property type="match status" value="1"/>
</dbReference>
<dbReference type="Gene3D" id="1.10.600.10">
    <property type="entry name" value="Farnesyl Diphosphate Synthase"/>
    <property type="match status" value="1"/>
</dbReference>
<keyword evidence="5" id="KW-1185">Reference proteome</keyword>
<sequence>MNEHIMQQCEDSMRRGSSSFYHAFRDLPEPRRHAVYVIYAFCRLIDDSVDEPDTSPFTIHELRERFVDLDRADGHFIWPALRWLFDGFPNLDRQPFLNQMDGQLSDLTLLHYDTMEQLERYCYLVAGTVGEMLLPVLRDDLHAEAAEAGIALGKGMQIVNIIRDVGEDLGRGRRYIPAELMLRHGYTDEDLSRGVIDARFVAMIDELHAQAAIWLEQGLSNLDSYPKRSGLSVALAAAFYGAIFDQVRRNGYDVFGRRAIVPDEEKGVLLRHVLAQFGAPGDSADNAAVS</sequence>
<dbReference type="InterPro" id="IPR044843">
    <property type="entry name" value="Trans_IPPS_bact-type"/>
</dbReference>
<accession>A0A4Y6UWV9</accession>
<dbReference type="EMBL" id="CP041217">
    <property type="protein sequence ID" value="QDH20906.1"/>
    <property type="molecule type" value="Genomic_DNA"/>
</dbReference>
<gene>
    <name evidence="4" type="ORF">FFV09_08620</name>
</gene>
<protein>
    <submittedName>
        <fullName evidence="4">Phytoene/squalene synthase family protein</fullName>
    </submittedName>
</protein>
<name>A0A4Y6UWV9_SACBS</name>
<dbReference type="RefSeq" id="WP_141447454.1">
    <property type="nucleotide sequence ID" value="NZ_CP041217.1"/>
</dbReference>
<dbReference type="InterPro" id="IPR033904">
    <property type="entry name" value="Trans_IPPS_HH"/>
</dbReference>
<dbReference type="KEGG" id="saca:FFV09_08620"/>
<evidence type="ECO:0000313" key="4">
    <source>
        <dbReference type="EMBL" id="QDH20906.1"/>
    </source>
</evidence>
<dbReference type="PANTHER" id="PTHR31480">
    <property type="entry name" value="BIFUNCTIONAL LYCOPENE CYCLASE/PHYTOENE SYNTHASE"/>
    <property type="match status" value="1"/>
</dbReference>
<dbReference type="AlphaFoldDB" id="A0A4Y6UWV9"/>
<organism evidence="4 5">
    <name type="scientific">Saccharibacillus brassicae</name>
    <dbReference type="NCBI Taxonomy" id="2583377"/>
    <lineage>
        <taxon>Bacteria</taxon>
        <taxon>Bacillati</taxon>
        <taxon>Bacillota</taxon>
        <taxon>Bacilli</taxon>
        <taxon>Bacillales</taxon>
        <taxon>Paenibacillaceae</taxon>
        <taxon>Saccharibacillus</taxon>
    </lineage>
</organism>
<keyword evidence="3" id="KW-0125">Carotenoid biosynthesis</keyword>
<keyword evidence="2" id="KW-0808">Transferase</keyword>
<dbReference type="GO" id="GO:0051996">
    <property type="term" value="F:squalene synthase [NAD(P)H] activity"/>
    <property type="evidence" value="ECO:0007669"/>
    <property type="project" value="InterPro"/>
</dbReference>
<dbReference type="SFLD" id="SFLDG01018">
    <property type="entry name" value="Squalene/Phytoene_Synthase_Lik"/>
    <property type="match status" value="1"/>
</dbReference>
<proteinExistence type="predicted"/>
<evidence type="ECO:0000313" key="5">
    <source>
        <dbReference type="Proteomes" id="UP000316968"/>
    </source>
</evidence>
<dbReference type="PROSITE" id="PS01045">
    <property type="entry name" value="SQUALEN_PHYTOEN_SYN_2"/>
    <property type="match status" value="1"/>
</dbReference>
<dbReference type="InterPro" id="IPR002060">
    <property type="entry name" value="Squ/phyt_synthse"/>
</dbReference>
<comment type="pathway">
    <text evidence="1">Carotenoid biosynthesis.</text>
</comment>
<dbReference type="SFLD" id="SFLDG01212">
    <property type="entry name" value="Phytoene_synthase_like"/>
    <property type="match status" value="1"/>
</dbReference>
<dbReference type="SUPFAM" id="SSF48576">
    <property type="entry name" value="Terpenoid synthases"/>
    <property type="match status" value="1"/>
</dbReference>
<dbReference type="GO" id="GO:0004311">
    <property type="term" value="F:geranylgeranyl diphosphate synthase activity"/>
    <property type="evidence" value="ECO:0007669"/>
    <property type="project" value="InterPro"/>
</dbReference>
<dbReference type="CDD" id="cd00683">
    <property type="entry name" value="Trans_IPPS_HH"/>
    <property type="match status" value="1"/>
</dbReference>
<dbReference type="Pfam" id="PF00494">
    <property type="entry name" value="SQS_PSY"/>
    <property type="match status" value="1"/>
</dbReference>
<evidence type="ECO:0000256" key="3">
    <source>
        <dbReference type="ARBA" id="ARBA00022746"/>
    </source>
</evidence>
<dbReference type="InterPro" id="IPR019845">
    <property type="entry name" value="Squalene/phytoene_synthase_CS"/>
</dbReference>
<dbReference type="Proteomes" id="UP000316968">
    <property type="component" value="Chromosome"/>
</dbReference>
<dbReference type="SFLD" id="SFLDS00005">
    <property type="entry name" value="Isoprenoid_Synthase_Type_I"/>
    <property type="match status" value="1"/>
</dbReference>
<dbReference type="InterPro" id="IPR008949">
    <property type="entry name" value="Isoprenoid_synthase_dom_sf"/>
</dbReference>
<dbReference type="OrthoDB" id="9787280at2"/>
<evidence type="ECO:0000256" key="1">
    <source>
        <dbReference type="ARBA" id="ARBA00004829"/>
    </source>
</evidence>
<dbReference type="GO" id="GO:0016117">
    <property type="term" value="P:carotenoid biosynthetic process"/>
    <property type="evidence" value="ECO:0007669"/>
    <property type="project" value="UniProtKB-KW"/>
</dbReference>